<dbReference type="EMBL" id="JAABFR010002061">
    <property type="protein sequence ID" value="MBD4339127.1"/>
    <property type="molecule type" value="Genomic_DNA"/>
</dbReference>
<dbReference type="InterPro" id="IPR021552">
    <property type="entry name" value="ArsP_2"/>
</dbReference>
<evidence type="ECO:0000313" key="2">
    <source>
        <dbReference type="Proteomes" id="UP000653002"/>
    </source>
</evidence>
<protein>
    <submittedName>
        <fullName evidence="1">Uncharacterized protein</fullName>
    </submittedName>
</protein>
<sequence length="85" mass="8924">PILLATVFLMEYLEHRAADRRLAAVRRAGRFGPLLGGLVGCIPQCGFSAACAQLFNGGFVSAGTLVAVFLSTSDEALPILLGYPD</sequence>
<proteinExistence type="predicted"/>
<comment type="caution">
    <text evidence="1">The sequence shown here is derived from an EMBL/GenBank/DDBJ whole genome shotgun (WGS) entry which is preliminary data.</text>
</comment>
<dbReference type="AlphaFoldDB" id="A0A8I0HB09"/>
<dbReference type="NCBIfam" id="NF037962">
    <property type="entry name" value="arsenic_eff"/>
    <property type="match status" value="1"/>
</dbReference>
<accession>A0A8I0HB09</accession>
<dbReference type="Proteomes" id="UP000653002">
    <property type="component" value="Unassembled WGS sequence"/>
</dbReference>
<name>A0A8I0HB09_XANCI</name>
<feature type="non-terminal residue" evidence="1">
    <location>
        <position position="85"/>
    </location>
</feature>
<feature type="non-terminal residue" evidence="1">
    <location>
        <position position="1"/>
    </location>
</feature>
<organism evidence="1 2">
    <name type="scientific">Xanthomonas citri pv. citri</name>
    <dbReference type="NCBI Taxonomy" id="611301"/>
    <lineage>
        <taxon>Bacteria</taxon>
        <taxon>Pseudomonadati</taxon>
        <taxon>Pseudomonadota</taxon>
        <taxon>Gammaproteobacteria</taxon>
        <taxon>Lysobacterales</taxon>
        <taxon>Lysobacteraceae</taxon>
        <taxon>Xanthomonas</taxon>
    </lineage>
</organism>
<reference evidence="1" key="1">
    <citation type="submission" date="2020-01" db="EMBL/GenBank/DDBJ databases">
        <authorList>
            <person name="Richard D."/>
        </authorList>
    </citation>
    <scope>NUCLEOTIDE SEQUENCE</scope>
    <source>
        <strain evidence="1">JP541</strain>
    </source>
</reference>
<gene>
    <name evidence="1" type="ORF">GUH15_24355</name>
</gene>
<evidence type="ECO:0000313" key="1">
    <source>
        <dbReference type="EMBL" id="MBD4339127.1"/>
    </source>
</evidence>